<evidence type="ECO:0000256" key="1">
    <source>
        <dbReference type="SAM" id="Phobius"/>
    </source>
</evidence>
<protein>
    <submittedName>
        <fullName evidence="2">DUF2909 domain-containing protein</fullName>
    </submittedName>
</protein>
<keyword evidence="1" id="KW-0812">Transmembrane</keyword>
<feature type="transmembrane region" description="Helical" evidence="1">
    <location>
        <begin position="6"/>
        <end position="27"/>
    </location>
</feature>
<dbReference type="AlphaFoldDB" id="A0A520MQL9"/>
<feature type="transmembrane region" description="Helical" evidence="1">
    <location>
        <begin position="39"/>
        <end position="58"/>
    </location>
</feature>
<comment type="caution">
    <text evidence="2">The sequence shown here is derived from an EMBL/GenBank/DDBJ whole genome shotgun (WGS) entry which is preliminary data.</text>
</comment>
<keyword evidence="1" id="KW-0472">Membrane</keyword>
<dbReference type="InterPro" id="IPR021313">
    <property type="entry name" value="DUF2909"/>
</dbReference>
<gene>
    <name evidence="2" type="ORF">EVA98_02655</name>
</gene>
<proteinExistence type="predicted"/>
<accession>A0A520MQL9</accession>
<evidence type="ECO:0000313" key="2">
    <source>
        <dbReference type="EMBL" id="RZO23512.1"/>
    </source>
</evidence>
<evidence type="ECO:0000313" key="3">
    <source>
        <dbReference type="Proteomes" id="UP000316449"/>
    </source>
</evidence>
<dbReference type="EMBL" id="SHBK01000035">
    <property type="protein sequence ID" value="RZO23512.1"/>
    <property type="molecule type" value="Genomic_DNA"/>
</dbReference>
<dbReference type="Pfam" id="PF11137">
    <property type="entry name" value="DUF2909"/>
    <property type="match status" value="1"/>
</dbReference>
<sequence length="72" mass="8010">MWLKPLIAVVIILIFLSLFSSLFFLFKDQGQGKRSVYSLGFRVSLAALLLILVSYGLYTGELGNNVPWGSLN</sequence>
<dbReference type="Proteomes" id="UP000316449">
    <property type="component" value="Unassembled WGS sequence"/>
</dbReference>
<reference evidence="2 3" key="1">
    <citation type="submission" date="2019-02" db="EMBL/GenBank/DDBJ databases">
        <title>Prokaryotic population dynamics and viral predation in marine succession experiment using metagenomics: the confinement effect.</title>
        <authorList>
            <person name="Haro-Moreno J.M."/>
            <person name="Rodriguez-Valera F."/>
            <person name="Lopez-Perez M."/>
        </authorList>
    </citation>
    <scope>NUCLEOTIDE SEQUENCE [LARGE SCALE GENOMIC DNA]</scope>
    <source>
        <strain evidence="2">MED-G165</strain>
    </source>
</reference>
<name>A0A520MQL9_9GAMM</name>
<keyword evidence="1" id="KW-1133">Transmembrane helix</keyword>
<organism evidence="2 3">
    <name type="scientific">SAR86 cluster bacterium</name>
    <dbReference type="NCBI Taxonomy" id="2030880"/>
    <lineage>
        <taxon>Bacteria</taxon>
        <taxon>Pseudomonadati</taxon>
        <taxon>Pseudomonadota</taxon>
        <taxon>Gammaproteobacteria</taxon>
        <taxon>SAR86 cluster</taxon>
    </lineage>
</organism>